<name>S7NZ50_MYOBR</name>
<protein>
    <submittedName>
        <fullName evidence="2">Uncharacterized protein</fullName>
    </submittedName>
</protein>
<accession>S7NZ50</accession>
<feature type="compositionally biased region" description="Polar residues" evidence="1">
    <location>
        <begin position="74"/>
        <end position="84"/>
    </location>
</feature>
<organism evidence="2 3">
    <name type="scientific">Myotis brandtii</name>
    <name type="common">Brandt's bat</name>
    <dbReference type="NCBI Taxonomy" id="109478"/>
    <lineage>
        <taxon>Eukaryota</taxon>
        <taxon>Metazoa</taxon>
        <taxon>Chordata</taxon>
        <taxon>Craniata</taxon>
        <taxon>Vertebrata</taxon>
        <taxon>Euteleostomi</taxon>
        <taxon>Mammalia</taxon>
        <taxon>Eutheria</taxon>
        <taxon>Laurasiatheria</taxon>
        <taxon>Chiroptera</taxon>
        <taxon>Yangochiroptera</taxon>
        <taxon>Vespertilionidae</taxon>
        <taxon>Myotis</taxon>
    </lineage>
</organism>
<sequence length="92" mass="10452">MHVTVLLGCRIRSSLPSSQRDTHTSVRTSEHPLTCLQRPVYFLIVVHIFPQKDSSMLFFSQGKKKGKKKQCQQPSVREQPNSNKACVRDGGR</sequence>
<dbReference type="AlphaFoldDB" id="S7NZ50"/>
<dbReference type="EMBL" id="KE161298">
    <property type="protein sequence ID" value="EPQ02923.1"/>
    <property type="molecule type" value="Genomic_DNA"/>
</dbReference>
<feature type="region of interest" description="Disordered" evidence="1">
    <location>
        <begin position="60"/>
        <end position="92"/>
    </location>
</feature>
<keyword evidence="3" id="KW-1185">Reference proteome</keyword>
<evidence type="ECO:0000313" key="2">
    <source>
        <dbReference type="EMBL" id="EPQ02923.1"/>
    </source>
</evidence>
<dbReference type="Proteomes" id="UP000052978">
    <property type="component" value="Unassembled WGS sequence"/>
</dbReference>
<gene>
    <name evidence="2" type="ORF">D623_10031049</name>
</gene>
<evidence type="ECO:0000313" key="3">
    <source>
        <dbReference type="Proteomes" id="UP000052978"/>
    </source>
</evidence>
<reference evidence="2 3" key="1">
    <citation type="journal article" date="2013" name="Nat. Commun.">
        <title>Genome analysis reveals insights into physiology and longevity of the Brandt's bat Myotis brandtii.</title>
        <authorList>
            <person name="Seim I."/>
            <person name="Fang X."/>
            <person name="Xiong Z."/>
            <person name="Lobanov A.V."/>
            <person name="Huang Z."/>
            <person name="Ma S."/>
            <person name="Feng Y."/>
            <person name="Turanov A.A."/>
            <person name="Zhu Y."/>
            <person name="Lenz T.L."/>
            <person name="Gerashchenko M.V."/>
            <person name="Fan D."/>
            <person name="Hee Yim S."/>
            <person name="Yao X."/>
            <person name="Jordan D."/>
            <person name="Xiong Y."/>
            <person name="Ma Y."/>
            <person name="Lyapunov A.N."/>
            <person name="Chen G."/>
            <person name="Kulakova O.I."/>
            <person name="Sun Y."/>
            <person name="Lee S.G."/>
            <person name="Bronson R.T."/>
            <person name="Moskalev A.A."/>
            <person name="Sunyaev S.R."/>
            <person name="Zhang G."/>
            <person name="Krogh A."/>
            <person name="Wang J."/>
            <person name="Gladyshev V.N."/>
        </authorList>
    </citation>
    <scope>NUCLEOTIDE SEQUENCE [LARGE SCALE GENOMIC DNA]</scope>
</reference>
<evidence type="ECO:0000256" key="1">
    <source>
        <dbReference type="SAM" id="MobiDB-lite"/>
    </source>
</evidence>
<proteinExistence type="predicted"/>